<evidence type="ECO:0000256" key="1">
    <source>
        <dbReference type="ARBA" id="ARBA00004651"/>
    </source>
</evidence>
<evidence type="ECO:0000256" key="3">
    <source>
        <dbReference type="ARBA" id="ARBA00022679"/>
    </source>
</evidence>
<feature type="transmembrane region" description="Helical" evidence="7">
    <location>
        <begin position="138"/>
        <end position="158"/>
    </location>
</feature>
<dbReference type="PROSITE" id="PS01348">
    <property type="entry name" value="MRAY_2"/>
    <property type="match status" value="1"/>
</dbReference>
<evidence type="ECO:0000256" key="6">
    <source>
        <dbReference type="ARBA" id="ARBA00023136"/>
    </source>
</evidence>
<keyword evidence="3 8" id="KW-0808">Transferase</keyword>
<protein>
    <submittedName>
        <fullName evidence="8">Undecaprenyl/decaprenyl-phosphate alpha-N-acetylglucosaminyl 1-phosphate transferase</fullName>
    </submittedName>
</protein>
<dbReference type="GO" id="GO:0016740">
    <property type="term" value="F:transferase activity"/>
    <property type="evidence" value="ECO:0007669"/>
    <property type="project" value="UniProtKB-KW"/>
</dbReference>
<dbReference type="PANTHER" id="PTHR22926:SF3">
    <property type="entry name" value="UNDECAPRENYL-PHOSPHATE ALPHA-N-ACETYLGLUCOSAMINYL 1-PHOSPHATE TRANSFERASE"/>
    <property type="match status" value="1"/>
</dbReference>
<feature type="transmembrane region" description="Helical" evidence="7">
    <location>
        <begin position="165"/>
        <end position="183"/>
    </location>
</feature>
<evidence type="ECO:0000313" key="8">
    <source>
        <dbReference type="EMBL" id="MBS2098529.1"/>
    </source>
</evidence>
<feature type="transmembrane region" description="Helical" evidence="7">
    <location>
        <begin position="6"/>
        <end position="29"/>
    </location>
</feature>
<accession>A0ABS5JVM7</accession>
<feature type="transmembrane region" description="Helical" evidence="7">
    <location>
        <begin position="107"/>
        <end position="126"/>
    </location>
</feature>
<comment type="caution">
    <text evidence="8">The sequence shown here is derived from an EMBL/GenBank/DDBJ whole genome shotgun (WGS) entry which is preliminary data.</text>
</comment>
<sequence>MNELTIQLLIPFAAFLSFIVVFLSIPTILRVAKMKNLFDEPNKRTVHRVKIPTLGGMAIFIGFIFTYSLFVDWFEFPHIPFLTASLVVIFAIGIKDDILATAPMVKLGGQILAALIIVGLGQVVLTDFHGFFGIQPNPFWGTVFTIFTIIFLVNGFNLIDGIDGLAAITGIITLLSFSIWFFINGEYHIPVLSAALIGGLLAFAYYNIFSKRQKIFMGDTGSLVLGFLVSVVAIRFSELNTTAHRPLLEYQMNSAPAVAMAILIVPFIDTVRVFFLRVAQGNSPFTADKNHIHHRMLALGFTHLQVSLIIGAVNIAFVILGYSLRNLGMLKLTILIFVFGMTVAYIPSWVLYYKKRHLIRRLKQIKNKGKMFIF</sequence>
<comment type="subcellular location">
    <subcellularLocation>
        <location evidence="1">Cell membrane</location>
        <topology evidence="1">Multi-pass membrane protein</topology>
    </subcellularLocation>
</comment>
<dbReference type="InterPro" id="IPR018480">
    <property type="entry name" value="PNAcMuramoyl-5peptid_Trfase_CS"/>
</dbReference>
<dbReference type="RefSeq" id="WP_212215766.1">
    <property type="nucleotide sequence ID" value="NZ_JAGUCO010000005.1"/>
</dbReference>
<dbReference type="Proteomes" id="UP000708576">
    <property type="component" value="Unassembled WGS sequence"/>
</dbReference>
<keyword evidence="2" id="KW-1003">Cell membrane</keyword>
<dbReference type="PANTHER" id="PTHR22926">
    <property type="entry name" value="PHOSPHO-N-ACETYLMURAMOYL-PENTAPEPTIDE-TRANSFERASE"/>
    <property type="match status" value="1"/>
</dbReference>
<dbReference type="InterPro" id="IPR000715">
    <property type="entry name" value="Glycosyl_transferase_4"/>
</dbReference>
<keyword evidence="5 7" id="KW-1133">Transmembrane helix</keyword>
<dbReference type="CDD" id="cd06853">
    <property type="entry name" value="GT_WecA_like"/>
    <property type="match status" value="1"/>
</dbReference>
<feature type="transmembrane region" description="Helical" evidence="7">
    <location>
        <begin position="49"/>
        <end position="70"/>
    </location>
</feature>
<feature type="transmembrane region" description="Helical" evidence="7">
    <location>
        <begin position="257"/>
        <end position="275"/>
    </location>
</feature>
<evidence type="ECO:0000256" key="2">
    <source>
        <dbReference type="ARBA" id="ARBA00022475"/>
    </source>
</evidence>
<name>A0ABS5JVM7_9BACT</name>
<keyword evidence="4 7" id="KW-0812">Transmembrane</keyword>
<keyword evidence="9" id="KW-1185">Reference proteome</keyword>
<proteinExistence type="predicted"/>
<evidence type="ECO:0000313" key="9">
    <source>
        <dbReference type="Proteomes" id="UP000708576"/>
    </source>
</evidence>
<feature type="transmembrane region" description="Helical" evidence="7">
    <location>
        <begin position="220"/>
        <end position="237"/>
    </location>
</feature>
<feature type="transmembrane region" description="Helical" evidence="7">
    <location>
        <begin position="189"/>
        <end position="208"/>
    </location>
</feature>
<feature type="transmembrane region" description="Helical" evidence="7">
    <location>
        <begin position="332"/>
        <end position="353"/>
    </location>
</feature>
<gene>
    <name evidence="8" type="ORF">KEM10_09570</name>
</gene>
<feature type="transmembrane region" description="Helical" evidence="7">
    <location>
        <begin position="76"/>
        <end position="95"/>
    </location>
</feature>
<keyword evidence="6 7" id="KW-0472">Membrane</keyword>
<organism evidence="8 9">
    <name type="scientific">Carboxylicivirga linearis</name>
    <dbReference type="NCBI Taxonomy" id="1628157"/>
    <lineage>
        <taxon>Bacteria</taxon>
        <taxon>Pseudomonadati</taxon>
        <taxon>Bacteroidota</taxon>
        <taxon>Bacteroidia</taxon>
        <taxon>Marinilabiliales</taxon>
        <taxon>Marinilabiliaceae</taxon>
        <taxon>Carboxylicivirga</taxon>
    </lineage>
</organism>
<dbReference type="EMBL" id="JAGUCO010000005">
    <property type="protein sequence ID" value="MBS2098529.1"/>
    <property type="molecule type" value="Genomic_DNA"/>
</dbReference>
<reference evidence="8 9" key="1">
    <citation type="journal article" date="2015" name="Int. J. Syst. Evol. Microbiol.">
        <title>Carboxylicivirga linearis sp. nov., isolated from a sea cucumber culture pond.</title>
        <authorList>
            <person name="Wang F.Q."/>
            <person name="Zhou Y.X."/>
            <person name="Lin X.Z."/>
            <person name="Chen G.J."/>
            <person name="Du Z.J."/>
        </authorList>
    </citation>
    <scope>NUCLEOTIDE SEQUENCE [LARGE SCALE GENOMIC DNA]</scope>
    <source>
        <strain evidence="8 9">FB218</strain>
    </source>
</reference>
<evidence type="ECO:0000256" key="4">
    <source>
        <dbReference type="ARBA" id="ARBA00022692"/>
    </source>
</evidence>
<feature type="transmembrane region" description="Helical" evidence="7">
    <location>
        <begin position="296"/>
        <end position="320"/>
    </location>
</feature>
<dbReference type="Pfam" id="PF00953">
    <property type="entry name" value="Glycos_transf_4"/>
    <property type="match status" value="1"/>
</dbReference>
<evidence type="ECO:0000256" key="7">
    <source>
        <dbReference type="SAM" id="Phobius"/>
    </source>
</evidence>
<evidence type="ECO:0000256" key="5">
    <source>
        <dbReference type="ARBA" id="ARBA00022989"/>
    </source>
</evidence>